<protein>
    <recommendedName>
        <fullName evidence="3">Zinc-or iron-chelating domain-containing protein</fullName>
    </recommendedName>
</protein>
<evidence type="ECO:0000313" key="2">
    <source>
        <dbReference type="Proteomes" id="UP000185934"/>
    </source>
</evidence>
<proteinExistence type="predicted"/>
<keyword evidence="2" id="KW-1185">Reference proteome</keyword>
<sequence length="126" mass="14281">MVVLSHRRGAEDLGLPGLFMTMAWKMARLKPEALEEPMLLTGGCNRCYQCCICWIYELPDGSAAEAPRKGWCPHLDLEKRACRIWGDRPEGCWRFPTLRDFELGCVPESCGFRLIKGGNHGTLRQP</sequence>
<accession>A0A1P8F5F1</accession>
<dbReference type="STRING" id="1839801.Dform_00298"/>
<gene>
    <name evidence="1" type="ORF">Dform_00298</name>
</gene>
<dbReference type="EMBL" id="CP018258">
    <property type="protein sequence ID" value="APV43658.1"/>
    <property type="molecule type" value="Genomic_DNA"/>
</dbReference>
<organism evidence="1 2">
    <name type="scientific">Dehalogenimonas formicexedens</name>
    <dbReference type="NCBI Taxonomy" id="1839801"/>
    <lineage>
        <taxon>Bacteria</taxon>
        <taxon>Bacillati</taxon>
        <taxon>Chloroflexota</taxon>
        <taxon>Dehalococcoidia</taxon>
        <taxon>Dehalococcoidales</taxon>
        <taxon>Dehalococcoidaceae</taxon>
        <taxon>Dehalogenimonas</taxon>
    </lineage>
</organism>
<reference evidence="2" key="1">
    <citation type="submission" date="2016-11" db="EMBL/GenBank/DDBJ databases">
        <title>Dehalogenimonas formicexedens sp. nov., a chlorinated alkane respiring bacterium isolated from contaminated groundwater.</title>
        <authorList>
            <person name="Key T.A."/>
            <person name="Bowman K.S."/>
            <person name="Lee I."/>
            <person name="Chun J."/>
            <person name="Albuquerque L."/>
            <person name="da Costa M.S."/>
            <person name="Rainey F.A."/>
            <person name="Moe W.M."/>
        </authorList>
    </citation>
    <scope>NUCLEOTIDE SEQUENCE [LARGE SCALE GENOMIC DNA]</scope>
    <source>
        <strain evidence="2">NSZ-14</strain>
    </source>
</reference>
<dbReference type="AlphaFoldDB" id="A0A1P8F5F1"/>
<evidence type="ECO:0008006" key="3">
    <source>
        <dbReference type="Google" id="ProtNLM"/>
    </source>
</evidence>
<name>A0A1P8F5F1_9CHLR</name>
<dbReference type="KEGG" id="dfo:Dform_00298"/>
<dbReference type="Proteomes" id="UP000185934">
    <property type="component" value="Chromosome"/>
</dbReference>
<evidence type="ECO:0000313" key="1">
    <source>
        <dbReference type="EMBL" id="APV43658.1"/>
    </source>
</evidence>